<protein>
    <submittedName>
        <fullName evidence="1">Uncharacterized protein</fullName>
    </submittedName>
</protein>
<dbReference type="AlphaFoldDB" id="A0A5A7V5C2"/>
<dbReference type="EMBL" id="SSTD01019265">
    <property type="protein sequence ID" value="TYJ96734.1"/>
    <property type="molecule type" value="Genomic_DNA"/>
</dbReference>
<organism evidence="1 3">
    <name type="scientific">Cucumis melo var. makuwa</name>
    <name type="common">Oriental melon</name>
    <dbReference type="NCBI Taxonomy" id="1194695"/>
    <lineage>
        <taxon>Eukaryota</taxon>
        <taxon>Viridiplantae</taxon>
        <taxon>Streptophyta</taxon>
        <taxon>Embryophyta</taxon>
        <taxon>Tracheophyta</taxon>
        <taxon>Spermatophyta</taxon>
        <taxon>Magnoliopsida</taxon>
        <taxon>eudicotyledons</taxon>
        <taxon>Gunneridae</taxon>
        <taxon>Pentapetalae</taxon>
        <taxon>rosids</taxon>
        <taxon>fabids</taxon>
        <taxon>Cucurbitales</taxon>
        <taxon>Cucurbitaceae</taxon>
        <taxon>Benincaseae</taxon>
        <taxon>Cucumis</taxon>
    </lineage>
</organism>
<evidence type="ECO:0000313" key="3">
    <source>
        <dbReference type="Proteomes" id="UP000321393"/>
    </source>
</evidence>
<evidence type="ECO:0000313" key="4">
    <source>
        <dbReference type="Proteomes" id="UP000321947"/>
    </source>
</evidence>
<name>A0A5A7V5C2_CUCMM</name>
<accession>A0A5A7V5C2</accession>
<sequence length="158" mass="17771">MSIVHSLMDIIVKKCFVGQPKGFIDLVHPQHVYKWHKALYEHKPNEDHIVIARLVRHPRRTPVASPRRPLPGSSDPTEKVFATTVGFSAPNVDAFIPYRESNYTKNVYALSIDDSTPSVTIDTTAPGILDSTLMDNFAPLVHLLMQRALLLQQKGYVL</sequence>
<evidence type="ECO:0000313" key="1">
    <source>
        <dbReference type="EMBL" id="KAA0062818.1"/>
    </source>
</evidence>
<reference evidence="3 4" key="1">
    <citation type="submission" date="2019-08" db="EMBL/GenBank/DDBJ databases">
        <title>Draft genome sequences of two oriental melons (Cucumis melo L. var makuwa).</title>
        <authorList>
            <person name="Kwon S.-Y."/>
        </authorList>
    </citation>
    <scope>NUCLEOTIDE SEQUENCE [LARGE SCALE GENOMIC DNA]</scope>
    <source>
        <strain evidence="4">cv. Chang Bougi</strain>
        <strain evidence="3">cv. SW 3</strain>
        <tissue evidence="1">Leaf</tissue>
    </source>
</reference>
<gene>
    <name evidence="2" type="ORF">E5676_scaffold986G00230</name>
    <name evidence="1" type="ORF">E6C27_scaffold357G00390</name>
</gene>
<dbReference type="Proteomes" id="UP000321947">
    <property type="component" value="Unassembled WGS sequence"/>
</dbReference>
<evidence type="ECO:0000313" key="2">
    <source>
        <dbReference type="EMBL" id="TYJ96734.1"/>
    </source>
</evidence>
<dbReference type="Proteomes" id="UP000321393">
    <property type="component" value="Unassembled WGS sequence"/>
</dbReference>
<comment type="caution">
    <text evidence="1">The sequence shown here is derived from an EMBL/GenBank/DDBJ whole genome shotgun (WGS) entry which is preliminary data.</text>
</comment>
<proteinExistence type="predicted"/>
<dbReference type="EMBL" id="SSTE01004154">
    <property type="protein sequence ID" value="KAA0062818.1"/>
    <property type="molecule type" value="Genomic_DNA"/>
</dbReference>